<accession>A0A645IZ46</accession>
<organism evidence="1">
    <name type="scientific">bioreactor metagenome</name>
    <dbReference type="NCBI Taxonomy" id="1076179"/>
    <lineage>
        <taxon>unclassified sequences</taxon>
        <taxon>metagenomes</taxon>
        <taxon>ecological metagenomes</taxon>
    </lineage>
</organism>
<reference evidence="1" key="1">
    <citation type="submission" date="2019-08" db="EMBL/GenBank/DDBJ databases">
        <authorList>
            <person name="Kucharzyk K."/>
            <person name="Murdoch R.W."/>
            <person name="Higgins S."/>
            <person name="Loffler F."/>
        </authorList>
    </citation>
    <scope>NUCLEOTIDE SEQUENCE</scope>
</reference>
<evidence type="ECO:0000313" key="1">
    <source>
        <dbReference type="EMBL" id="MPN56476.1"/>
    </source>
</evidence>
<comment type="caution">
    <text evidence="1">The sequence shown here is derived from an EMBL/GenBank/DDBJ whole genome shotgun (WGS) entry which is preliminary data.</text>
</comment>
<dbReference type="AlphaFoldDB" id="A0A645IZ46"/>
<name>A0A645IZ46_9ZZZZ</name>
<gene>
    <name evidence="1" type="ORF">SDC9_204166</name>
</gene>
<protein>
    <submittedName>
        <fullName evidence="1">Uncharacterized protein</fullName>
    </submittedName>
</protein>
<sequence>MDDDAAVFIQAECGDAADLDAGEHHRHAGRHAVGTGCGQLQVEGFFEEAACVQQIDDENRGQHQRCGGKQPDLEMQFVHA</sequence>
<dbReference type="EMBL" id="VSSQ01126853">
    <property type="protein sequence ID" value="MPN56476.1"/>
    <property type="molecule type" value="Genomic_DNA"/>
</dbReference>
<proteinExistence type="predicted"/>